<evidence type="ECO:0000313" key="3">
    <source>
        <dbReference type="Proteomes" id="UP000595917"/>
    </source>
</evidence>
<sequence>MIPLYSTVCTLLLLHEIESAYEKEWEILHLPGKITGFLLMHIPIIAVMFLGLYWLAAGFPAGNIVSLIVGIAGLFPFTVHKLLVRRKEHFGSLTSNIIIIASGITGIALAALSIGRLL</sequence>
<dbReference type="EMBL" id="CP067089">
    <property type="protein sequence ID" value="QQO08733.1"/>
    <property type="molecule type" value="Genomic_DNA"/>
</dbReference>
<keyword evidence="1" id="KW-1133">Transmembrane helix</keyword>
<proteinExistence type="predicted"/>
<dbReference type="AlphaFoldDB" id="A0A7T8BB10"/>
<dbReference type="Pfam" id="PF20460">
    <property type="entry name" value="DUF6713"/>
    <property type="match status" value="1"/>
</dbReference>
<reference evidence="2" key="1">
    <citation type="submission" date="2021-01" db="EMBL/GenBank/DDBJ databases">
        <title>Description of Breznakiella homolactica.</title>
        <authorList>
            <person name="Song Y."/>
            <person name="Brune A."/>
        </authorList>
    </citation>
    <scope>NUCLEOTIDE SEQUENCE</scope>
    <source>
        <strain evidence="2">RmG30</strain>
    </source>
</reference>
<feature type="transmembrane region" description="Helical" evidence="1">
    <location>
        <begin position="64"/>
        <end position="83"/>
    </location>
</feature>
<keyword evidence="1" id="KW-0812">Transmembrane</keyword>
<accession>A0A7T8BB10</accession>
<dbReference type="InterPro" id="IPR046559">
    <property type="entry name" value="DUF6713"/>
</dbReference>
<keyword evidence="3" id="KW-1185">Reference proteome</keyword>
<feature type="transmembrane region" description="Helical" evidence="1">
    <location>
        <begin position="35"/>
        <end position="57"/>
    </location>
</feature>
<dbReference type="Proteomes" id="UP000595917">
    <property type="component" value="Chromosome"/>
</dbReference>
<protein>
    <submittedName>
        <fullName evidence="2">Uncharacterized protein</fullName>
    </submittedName>
</protein>
<dbReference type="RefSeq" id="WP_215626039.1">
    <property type="nucleotide sequence ID" value="NZ_CP067089.2"/>
</dbReference>
<evidence type="ECO:0000256" key="1">
    <source>
        <dbReference type="SAM" id="Phobius"/>
    </source>
</evidence>
<keyword evidence="1" id="KW-0472">Membrane</keyword>
<organism evidence="2 3">
    <name type="scientific">Breznakiella homolactica</name>
    <dbReference type="NCBI Taxonomy" id="2798577"/>
    <lineage>
        <taxon>Bacteria</taxon>
        <taxon>Pseudomonadati</taxon>
        <taxon>Spirochaetota</taxon>
        <taxon>Spirochaetia</taxon>
        <taxon>Spirochaetales</taxon>
        <taxon>Breznakiellaceae</taxon>
        <taxon>Breznakiella</taxon>
    </lineage>
</organism>
<dbReference type="KEGG" id="bhc:JFL75_17670"/>
<gene>
    <name evidence="2" type="ORF">JFL75_17670</name>
</gene>
<name>A0A7T8BB10_9SPIR</name>
<evidence type="ECO:0000313" key="2">
    <source>
        <dbReference type="EMBL" id="QQO08733.1"/>
    </source>
</evidence>
<feature type="transmembrane region" description="Helical" evidence="1">
    <location>
        <begin position="95"/>
        <end position="115"/>
    </location>
</feature>